<protein>
    <recommendedName>
        <fullName evidence="1">SnoaL-like domain-containing protein</fullName>
    </recommendedName>
</protein>
<dbReference type="InterPro" id="IPR032710">
    <property type="entry name" value="NTF2-like_dom_sf"/>
</dbReference>
<feature type="domain" description="SnoaL-like" evidence="1">
    <location>
        <begin position="14"/>
        <end position="117"/>
    </location>
</feature>
<comment type="caution">
    <text evidence="2">The sequence shown here is derived from an EMBL/GenBank/DDBJ whole genome shotgun (WGS) entry which is preliminary data.</text>
</comment>
<dbReference type="EMBL" id="BARW01006217">
    <property type="protein sequence ID" value="GAI87195.1"/>
    <property type="molecule type" value="Genomic_DNA"/>
</dbReference>
<organism evidence="2">
    <name type="scientific">marine sediment metagenome</name>
    <dbReference type="NCBI Taxonomy" id="412755"/>
    <lineage>
        <taxon>unclassified sequences</taxon>
        <taxon>metagenomes</taxon>
        <taxon>ecological metagenomes</taxon>
    </lineage>
</organism>
<dbReference type="AlphaFoldDB" id="X1THY9"/>
<dbReference type="Pfam" id="PF12680">
    <property type="entry name" value="SnoaL_2"/>
    <property type="match status" value="1"/>
</dbReference>
<evidence type="ECO:0000259" key="1">
    <source>
        <dbReference type="Pfam" id="PF12680"/>
    </source>
</evidence>
<sequence length="134" mass="15112">MTESENEKIIGKIVELANLRNLDEMLEYFTDDVTAQSAGGEKRDKKGVREMFEGSFPIWSDSVYRVDRMISKGDTVVAEAHWTGVHTGEDYAGIPATGKRVENAGVWIMDFKDGKVKVFKVFYNPGMTVQQLQE</sequence>
<dbReference type="InterPro" id="IPR037401">
    <property type="entry name" value="SnoaL-like"/>
</dbReference>
<dbReference type="Gene3D" id="3.10.450.50">
    <property type="match status" value="1"/>
</dbReference>
<dbReference type="PANTHER" id="PTHR38436:SF1">
    <property type="entry name" value="ESTER CYCLASE"/>
    <property type="match status" value="1"/>
</dbReference>
<dbReference type="GO" id="GO:0030638">
    <property type="term" value="P:polyketide metabolic process"/>
    <property type="evidence" value="ECO:0007669"/>
    <property type="project" value="InterPro"/>
</dbReference>
<name>X1THY9_9ZZZZ</name>
<evidence type="ECO:0000313" key="2">
    <source>
        <dbReference type="EMBL" id="GAI87195.1"/>
    </source>
</evidence>
<dbReference type="InterPro" id="IPR009959">
    <property type="entry name" value="Cyclase_SnoaL-like"/>
</dbReference>
<accession>X1THY9</accession>
<proteinExistence type="predicted"/>
<dbReference type="SUPFAM" id="SSF54427">
    <property type="entry name" value="NTF2-like"/>
    <property type="match status" value="1"/>
</dbReference>
<dbReference type="PANTHER" id="PTHR38436">
    <property type="entry name" value="POLYKETIDE CYCLASE SNOAL-LIKE DOMAIN"/>
    <property type="match status" value="1"/>
</dbReference>
<reference evidence="2" key="1">
    <citation type="journal article" date="2014" name="Front. Microbiol.">
        <title>High frequency of phylogenetically diverse reductive dehalogenase-homologous genes in deep subseafloor sedimentary metagenomes.</title>
        <authorList>
            <person name="Kawai M."/>
            <person name="Futagami T."/>
            <person name="Toyoda A."/>
            <person name="Takaki Y."/>
            <person name="Nishi S."/>
            <person name="Hori S."/>
            <person name="Arai W."/>
            <person name="Tsubouchi T."/>
            <person name="Morono Y."/>
            <person name="Uchiyama I."/>
            <person name="Ito T."/>
            <person name="Fujiyama A."/>
            <person name="Inagaki F."/>
            <person name="Takami H."/>
        </authorList>
    </citation>
    <scope>NUCLEOTIDE SEQUENCE</scope>
    <source>
        <strain evidence="2">Expedition CK06-06</strain>
    </source>
</reference>
<gene>
    <name evidence="2" type="ORF">S12H4_13041</name>
</gene>